<keyword evidence="3" id="KW-0503">Monooxygenase</keyword>
<dbReference type="Proteomes" id="UP000641454">
    <property type="component" value="Unassembled WGS sequence"/>
</dbReference>
<dbReference type="GO" id="GO:0004497">
    <property type="term" value="F:monooxygenase activity"/>
    <property type="evidence" value="ECO:0007669"/>
    <property type="project" value="UniProtKB-KW"/>
</dbReference>
<sequence length="651" mass="73719">MKVVIIGGGIAGLAMGLLLRKENWEVVINERSSSMVNQGHAFLMSEDGLSILNAFTDAQNHELQKQNVNLFSLKRPDGDEEIRIKLDGWHCMKRVDLIAYLNSFFTAETLKMGRVFSHFLFENKLAIAAVFQNGDIEYGDLFIGADGSNSKVRESLFGKVHFTPIAVHEIVGISKKRAITDPEKVLFQKYQSKTKGLSFGFIPASCDESVWFMQYDVTLATGKEGDSPETLRHFCFEMLQEFPDEVRNVLEANDFSSTYIWKTRDFDTLPSFHKENVVLIGDAAHLALPFTSAGTTNALLDAQTLTNALTTSDSITVAFKKYYHERHKDLTNHLEQGRALKKSFLDPKKYSEQGYVLPLVSDKDKKKPVQKPITITYFTDPICSTCWVIQPVLRKLQLVYGDYIDIQYHMGGLLPSWKNYDRGIIKNPIDAAKHWEEISKEYQVILDGDIWIEDPLDSSYPPSIAFKAAQLQSNDKAVSLLRRLQEMIFIEKKNISKWPEIEIAALNCGLNSALLLKDINGKGLDLFNEDLAYAKQLQVTTFPTILFSIGNELKTTISGLQPYEKFEQVIQEAIPNVVKSNKEISALSLFQRFNNMTENEYAFITDTTIEESTVILNDLHNDGLIEKYDSKNGMVWIYVTKPKNKTSSPCV</sequence>
<dbReference type="SUPFAM" id="SSF51905">
    <property type="entry name" value="FAD/NAD(P)-binding domain"/>
    <property type="match status" value="1"/>
</dbReference>
<keyword evidence="2" id="KW-0560">Oxidoreductase</keyword>
<dbReference type="Gene3D" id="1.10.472.60">
    <property type="entry name" value="putative protein disulfide isomerase domain"/>
    <property type="match status" value="1"/>
</dbReference>
<evidence type="ECO:0000256" key="1">
    <source>
        <dbReference type="ARBA" id="ARBA00007801"/>
    </source>
</evidence>
<keyword evidence="6" id="KW-1185">Reference proteome</keyword>
<dbReference type="SUPFAM" id="SSF52833">
    <property type="entry name" value="Thioredoxin-like"/>
    <property type="match status" value="1"/>
</dbReference>
<evidence type="ECO:0000313" key="6">
    <source>
        <dbReference type="Proteomes" id="UP000641454"/>
    </source>
</evidence>
<name>A0A923N487_9FLAO</name>
<dbReference type="RefSeq" id="WP_187020740.1">
    <property type="nucleotide sequence ID" value="NZ_JACRUK010000052.1"/>
</dbReference>
<dbReference type="GO" id="GO:0071949">
    <property type="term" value="F:FAD binding"/>
    <property type="evidence" value="ECO:0007669"/>
    <property type="project" value="InterPro"/>
</dbReference>
<gene>
    <name evidence="5" type="ORF">H8R25_15070</name>
</gene>
<dbReference type="AlphaFoldDB" id="A0A923N487"/>
<comment type="similarity">
    <text evidence="1">Belongs to the PheA/TfdB FAD monooxygenase family.</text>
</comment>
<dbReference type="InterPro" id="IPR050493">
    <property type="entry name" value="FAD-dep_Monooxygenase_BioMet"/>
</dbReference>
<dbReference type="PRINTS" id="PR00420">
    <property type="entry name" value="RNGMNOXGNASE"/>
</dbReference>
<dbReference type="Pfam" id="PF01494">
    <property type="entry name" value="FAD_binding_3"/>
    <property type="match status" value="1"/>
</dbReference>
<comment type="caution">
    <text evidence="5">The sequence shown here is derived from an EMBL/GenBank/DDBJ whole genome shotgun (WGS) entry which is preliminary data.</text>
</comment>
<dbReference type="InterPro" id="IPR036249">
    <property type="entry name" value="Thioredoxin-like_sf"/>
</dbReference>
<dbReference type="EMBL" id="JACRUL010000051">
    <property type="protein sequence ID" value="MBC5845750.1"/>
    <property type="molecule type" value="Genomic_DNA"/>
</dbReference>
<organism evidence="5 6">
    <name type="scientific">Flavobacterium muglaense</name>
    <dbReference type="NCBI Taxonomy" id="2764716"/>
    <lineage>
        <taxon>Bacteria</taxon>
        <taxon>Pseudomonadati</taxon>
        <taxon>Bacteroidota</taxon>
        <taxon>Flavobacteriia</taxon>
        <taxon>Flavobacteriales</taxon>
        <taxon>Flavobacteriaceae</taxon>
        <taxon>Flavobacterium</taxon>
    </lineage>
</organism>
<reference evidence="5 6" key="1">
    <citation type="submission" date="2020-08" db="EMBL/GenBank/DDBJ databases">
        <title>Description of novel Flavobacterium F-392 isolate.</title>
        <authorList>
            <person name="Saticioglu I.B."/>
            <person name="Duman M."/>
            <person name="Altun S."/>
        </authorList>
    </citation>
    <scope>NUCLEOTIDE SEQUENCE [LARGE SCALE GENOMIC DNA]</scope>
    <source>
        <strain evidence="5 6">F-392</strain>
    </source>
</reference>
<dbReference type="InterPro" id="IPR036188">
    <property type="entry name" value="FAD/NAD-bd_sf"/>
</dbReference>
<protein>
    <submittedName>
        <fullName evidence="5">DsbA family protein</fullName>
    </submittedName>
</protein>
<evidence type="ECO:0000259" key="4">
    <source>
        <dbReference type="Pfam" id="PF01494"/>
    </source>
</evidence>
<accession>A0A923N487</accession>
<feature type="domain" description="FAD-binding" evidence="4">
    <location>
        <begin position="141"/>
        <end position="310"/>
    </location>
</feature>
<dbReference type="Gene3D" id="3.40.30.10">
    <property type="entry name" value="Glutaredoxin"/>
    <property type="match status" value="1"/>
</dbReference>
<dbReference type="Gene3D" id="3.50.50.60">
    <property type="entry name" value="FAD/NAD(P)-binding domain"/>
    <property type="match status" value="1"/>
</dbReference>
<evidence type="ECO:0000256" key="2">
    <source>
        <dbReference type="ARBA" id="ARBA00023002"/>
    </source>
</evidence>
<evidence type="ECO:0000256" key="3">
    <source>
        <dbReference type="ARBA" id="ARBA00023033"/>
    </source>
</evidence>
<dbReference type="Pfam" id="PF13743">
    <property type="entry name" value="Thioredoxin_5"/>
    <property type="match status" value="1"/>
</dbReference>
<proteinExistence type="inferred from homology"/>
<dbReference type="PANTHER" id="PTHR13789">
    <property type="entry name" value="MONOOXYGENASE"/>
    <property type="match status" value="1"/>
</dbReference>
<dbReference type="CDD" id="cd03025">
    <property type="entry name" value="DsbA_FrnE_like"/>
    <property type="match status" value="1"/>
</dbReference>
<dbReference type="InterPro" id="IPR002938">
    <property type="entry name" value="FAD-bd"/>
</dbReference>
<evidence type="ECO:0000313" key="5">
    <source>
        <dbReference type="EMBL" id="MBC5845750.1"/>
    </source>
</evidence>
<dbReference type="PANTHER" id="PTHR13789:SF309">
    <property type="entry name" value="PUTATIVE (AFU_ORTHOLOGUE AFUA_6G14510)-RELATED"/>
    <property type="match status" value="1"/>
</dbReference>